<comment type="caution">
    <text evidence="2">The sequence shown here is derived from an EMBL/GenBank/DDBJ whole genome shotgun (WGS) entry which is preliminary data.</text>
</comment>
<dbReference type="Proteomes" id="UP001328107">
    <property type="component" value="Unassembled WGS sequence"/>
</dbReference>
<evidence type="ECO:0000313" key="3">
    <source>
        <dbReference type="Proteomes" id="UP001328107"/>
    </source>
</evidence>
<evidence type="ECO:0000256" key="1">
    <source>
        <dbReference type="SAM" id="Phobius"/>
    </source>
</evidence>
<evidence type="ECO:0000313" key="2">
    <source>
        <dbReference type="EMBL" id="GMR48932.1"/>
    </source>
</evidence>
<dbReference type="PROSITE" id="PS51257">
    <property type="entry name" value="PROKAR_LIPOPROTEIN"/>
    <property type="match status" value="1"/>
</dbReference>
<accession>A0AAN5CQY6</accession>
<proteinExistence type="predicted"/>
<gene>
    <name evidence="2" type="ORF">PMAYCL1PPCAC_19127</name>
</gene>
<keyword evidence="1" id="KW-1133">Transmembrane helix</keyword>
<keyword evidence="1" id="KW-0472">Membrane</keyword>
<reference evidence="3" key="1">
    <citation type="submission" date="2022-10" db="EMBL/GenBank/DDBJ databases">
        <title>Genome assembly of Pristionchus species.</title>
        <authorList>
            <person name="Yoshida K."/>
            <person name="Sommer R.J."/>
        </authorList>
    </citation>
    <scope>NUCLEOTIDE SEQUENCE [LARGE SCALE GENOMIC DNA]</scope>
    <source>
        <strain evidence="3">RS5460</strain>
    </source>
</reference>
<feature type="non-terminal residue" evidence="2">
    <location>
        <position position="66"/>
    </location>
</feature>
<feature type="transmembrane region" description="Helical" evidence="1">
    <location>
        <begin position="46"/>
        <end position="65"/>
    </location>
</feature>
<name>A0AAN5CQY6_9BILA</name>
<keyword evidence="3" id="KW-1185">Reference proteome</keyword>
<organism evidence="2 3">
    <name type="scientific">Pristionchus mayeri</name>
    <dbReference type="NCBI Taxonomy" id="1317129"/>
    <lineage>
        <taxon>Eukaryota</taxon>
        <taxon>Metazoa</taxon>
        <taxon>Ecdysozoa</taxon>
        <taxon>Nematoda</taxon>
        <taxon>Chromadorea</taxon>
        <taxon>Rhabditida</taxon>
        <taxon>Rhabditina</taxon>
        <taxon>Diplogasteromorpha</taxon>
        <taxon>Diplogasteroidea</taxon>
        <taxon>Neodiplogasteridae</taxon>
        <taxon>Pristionchus</taxon>
    </lineage>
</organism>
<dbReference type="EMBL" id="BTRK01000004">
    <property type="protein sequence ID" value="GMR48932.1"/>
    <property type="molecule type" value="Genomic_DNA"/>
</dbReference>
<sequence>MPMFVKERCCCGCSVLLGSQILAAVSGITAFCGCFTALFNSPNFLIALSQILYCLAGICASGLVFQ</sequence>
<dbReference type="AlphaFoldDB" id="A0AAN5CQY6"/>
<protein>
    <submittedName>
        <fullName evidence="2">Uncharacterized protein</fullName>
    </submittedName>
</protein>
<keyword evidence="1" id="KW-0812">Transmembrane</keyword>